<accession>A0A226S8A7</accession>
<evidence type="ECO:0000256" key="2">
    <source>
        <dbReference type="SAM" id="Phobius"/>
    </source>
</evidence>
<organism evidence="5 6">
    <name type="scientific">Lactobacillus crispatus</name>
    <dbReference type="NCBI Taxonomy" id="47770"/>
    <lineage>
        <taxon>Bacteria</taxon>
        <taxon>Bacillati</taxon>
        <taxon>Bacillota</taxon>
        <taxon>Bacilli</taxon>
        <taxon>Lactobacillales</taxon>
        <taxon>Lactobacillaceae</taxon>
        <taxon>Lactobacillus</taxon>
    </lineage>
</organism>
<dbReference type="Pfam" id="PF15983">
    <property type="entry name" value="DUF4767"/>
    <property type="match status" value="1"/>
</dbReference>
<feature type="region of interest" description="Disordered" evidence="1">
    <location>
        <begin position="236"/>
        <end position="260"/>
    </location>
</feature>
<dbReference type="InterPro" id="IPR031927">
    <property type="entry name" value="DUF4767"/>
</dbReference>
<proteinExistence type="predicted"/>
<comment type="caution">
    <text evidence="5">The sequence shown here is derived from an EMBL/GenBank/DDBJ whole genome shotgun (WGS) entry which is preliminary data.</text>
</comment>
<dbReference type="Proteomes" id="UP000324504">
    <property type="component" value="Unassembled WGS sequence"/>
</dbReference>
<dbReference type="RefSeq" id="WP_057726896.1">
    <property type="nucleotide sequence ID" value="NZ_CP072197.1"/>
</dbReference>
<keyword evidence="2" id="KW-0812">Transmembrane</keyword>
<dbReference type="EMBL" id="VUAV01000044">
    <property type="protein sequence ID" value="KAA8812187.1"/>
    <property type="molecule type" value="Genomic_DNA"/>
</dbReference>
<evidence type="ECO:0000313" key="6">
    <source>
        <dbReference type="Proteomes" id="UP000324504"/>
    </source>
</evidence>
<protein>
    <submittedName>
        <fullName evidence="5">DUF4767 domain-containing protein</fullName>
    </submittedName>
</protein>
<dbReference type="AlphaFoldDB" id="A0A226S8A7"/>
<evidence type="ECO:0000259" key="4">
    <source>
        <dbReference type="Pfam" id="PF15983"/>
    </source>
</evidence>
<feature type="compositionally biased region" description="Basic and acidic residues" evidence="1">
    <location>
        <begin position="237"/>
        <end position="248"/>
    </location>
</feature>
<keyword evidence="2" id="KW-0472">Membrane</keyword>
<dbReference type="Pfam" id="PF13240">
    <property type="entry name" value="Zn_Ribbon_1"/>
    <property type="match status" value="1"/>
</dbReference>
<reference evidence="5 6" key="1">
    <citation type="submission" date="2019-09" db="EMBL/GenBank/DDBJ databases">
        <title>Comparative analysis of L. crispatus genomes revealed niche specific adaptation to different host and body sites.</title>
        <authorList>
            <person name="Pan M."/>
            <person name="Hidalgo-Cantabrana C."/>
            <person name="Barrangou R."/>
        </authorList>
    </citation>
    <scope>NUCLEOTIDE SEQUENCE [LARGE SCALE GENOMIC DNA]</scope>
    <source>
        <strain evidence="5 6">NCK2488</strain>
    </source>
</reference>
<feature type="domain" description="DUF4767" evidence="4">
    <location>
        <begin position="262"/>
        <end position="393"/>
    </location>
</feature>
<feature type="domain" description="Zinc-ribbon" evidence="3">
    <location>
        <begin position="3"/>
        <end position="24"/>
    </location>
</feature>
<feature type="transmembrane region" description="Helical" evidence="2">
    <location>
        <begin position="64"/>
        <end position="84"/>
    </location>
</feature>
<evidence type="ECO:0000256" key="1">
    <source>
        <dbReference type="SAM" id="MobiDB-lite"/>
    </source>
</evidence>
<gene>
    <name evidence="5" type="ORF">F1C09_07440</name>
</gene>
<evidence type="ECO:0000259" key="3">
    <source>
        <dbReference type="Pfam" id="PF13240"/>
    </source>
</evidence>
<sequence>MKYCPKCGNRLDANAKYCDKCGTDVSNVNKKPNRPVPISQIKKPASVSVSNQLSAKRSRIRRNCLIVAACVVLLAAGGVVFFTLQSENASNSLPFVTHNKSEKMAEKIGYSPNKKMSSKNMAGFTIAYAHMHFQDDPDWDEVFDKAENGDLNIASYPEYTFGDYDVKAPAGGIVYVVSPDIGYVVSDVDHPNKAQVTFVNSQKGAEKPVYFHALAQKVASGAQKNDVQSYSKNVVVSDHDDSTKDSSTDTKQNSVDSKSLSWNDTKEEKLADFMDDFGNKMDQDYVEYTGDEPLKTIAGEKYPNIFDDEDFELIGNNKKINIGWDPELKKDYDYHVVSIFNSDGDGGEEHITYLFCIHDNQPIALVDQTTNGNAIKVKETANQDVRKGFAKIATSSDDD</sequence>
<dbReference type="InterPro" id="IPR026870">
    <property type="entry name" value="Zinc_ribbon_dom"/>
</dbReference>
<evidence type="ECO:0000313" key="5">
    <source>
        <dbReference type="EMBL" id="KAA8812187.1"/>
    </source>
</evidence>
<keyword evidence="2" id="KW-1133">Transmembrane helix</keyword>
<name>A0A226S8A7_9LACO</name>